<protein>
    <submittedName>
        <fullName evidence="1">Uncharacterized protein</fullName>
    </submittedName>
</protein>
<reference evidence="1 2" key="1">
    <citation type="submission" date="2016-06" db="EMBL/GenBank/DDBJ databases">
        <authorList>
            <person name="Kjaerup R.B."/>
            <person name="Dalgaard T.S."/>
            <person name="Juul-Madsen H.R."/>
        </authorList>
    </citation>
    <scope>NUCLEOTIDE SEQUENCE [LARGE SCALE GENOMIC DNA]</scope>
    <source>
        <strain evidence="1 2">DSM 43363</strain>
    </source>
</reference>
<name>A0A1C6V448_9ACTN</name>
<dbReference type="Proteomes" id="UP000199343">
    <property type="component" value="Unassembled WGS sequence"/>
</dbReference>
<evidence type="ECO:0000313" key="1">
    <source>
        <dbReference type="EMBL" id="SCL61018.1"/>
    </source>
</evidence>
<dbReference type="AlphaFoldDB" id="A0A1C6V448"/>
<dbReference type="EMBL" id="FMIC01000002">
    <property type="protein sequence ID" value="SCL61018.1"/>
    <property type="molecule type" value="Genomic_DNA"/>
</dbReference>
<sequence>MTTTAEQIKSYQRSWFPSHHQLTDAQRAERAELMRLASLSMPRPRGLTASQHAERRAALVAAAEPYRNPDLLRRVTAGDRPAEFRSRTSSYQAQIGRALDGVLSRRTTDARRDLAAALGRADHRRRMEAASALGRVQGRALARREHSAAILAALDRRTEAALERKRRQVPQGPIRLI</sequence>
<dbReference type="RefSeq" id="WP_091626762.1">
    <property type="nucleotide sequence ID" value="NZ_FMIC01000002.1"/>
</dbReference>
<accession>A0A1C6V448</accession>
<proteinExistence type="predicted"/>
<gene>
    <name evidence="1" type="ORF">GA0070608_2403</name>
</gene>
<organism evidence="1 2">
    <name type="scientific">Micromonospora peucetia</name>
    <dbReference type="NCBI Taxonomy" id="47871"/>
    <lineage>
        <taxon>Bacteria</taxon>
        <taxon>Bacillati</taxon>
        <taxon>Actinomycetota</taxon>
        <taxon>Actinomycetes</taxon>
        <taxon>Micromonosporales</taxon>
        <taxon>Micromonosporaceae</taxon>
        <taxon>Micromonospora</taxon>
    </lineage>
</organism>
<evidence type="ECO:0000313" key="2">
    <source>
        <dbReference type="Proteomes" id="UP000199343"/>
    </source>
</evidence>
<dbReference type="STRING" id="47871.GA0070608_2403"/>